<evidence type="ECO:0000256" key="3">
    <source>
        <dbReference type="ARBA" id="ARBA00022777"/>
    </source>
</evidence>
<dbReference type="Pfam" id="PF00294">
    <property type="entry name" value="PfkB"/>
    <property type="match status" value="1"/>
</dbReference>
<dbReference type="EMBL" id="JAQMWT010000002">
    <property type="protein sequence ID" value="KAJ8614614.1"/>
    <property type="molecule type" value="Genomic_DNA"/>
</dbReference>
<dbReference type="Proteomes" id="UP001230188">
    <property type="component" value="Unassembled WGS sequence"/>
</dbReference>
<dbReference type="Gene3D" id="3.40.1190.20">
    <property type="match status" value="1"/>
</dbReference>
<evidence type="ECO:0000313" key="6">
    <source>
        <dbReference type="EMBL" id="KAJ8614614.1"/>
    </source>
</evidence>
<organism evidence="6 7">
    <name type="scientific">Chrysophaeum taylorii</name>
    <dbReference type="NCBI Taxonomy" id="2483200"/>
    <lineage>
        <taxon>Eukaryota</taxon>
        <taxon>Sar</taxon>
        <taxon>Stramenopiles</taxon>
        <taxon>Ochrophyta</taxon>
        <taxon>Pelagophyceae</taxon>
        <taxon>Pelagomonadales</taxon>
        <taxon>Pelagomonadaceae</taxon>
        <taxon>Chrysophaeum</taxon>
    </lineage>
</organism>
<dbReference type="InterPro" id="IPR002173">
    <property type="entry name" value="Carboh/pur_kinase_PfkB_CS"/>
</dbReference>
<dbReference type="PANTHER" id="PTHR10584:SF166">
    <property type="entry name" value="RIBOKINASE"/>
    <property type="match status" value="1"/>
</dbReference>
<dbReference type="PROSITE" id="PS00584">
    <property type="entry name" value="PFKB_KINASES_2"/>
    <property type="match status" value="1"/>
</dbReference>
<dbReference type="GO" id="GO:0016301">
    <property type="term" value="F:kinase activity"/>
    <property type="evidence" value="ECO:0007669"/>
    <property type="project" value="UniProtKB-KW"/>
</dbReference>
<dbReference type="SUPFAM" id="SSF53613">
    <property type="entry name" value="Ribokinase-like"/>
    <property type="match status" value="1"/>
</dbReference>
<accession>A0AAD7UPF0</accession>
<feature type="domain" description="Carbohydrate kinase PfkB" evidence="5">
    <location>
        <begin position="1"/>
        <end position="234"/>
    </location>
</feature>
<keyword evidence="2 4" id="KW-0808">Transferase</keyword>
<proteinExistence type="inferred from homology"/>
<evidence type="ECO:0000256" key="2">
    <source>
        <dbReference type="ARBA" id="ARBA00022679"/>
    </source>
</evidence>
<reference evidence="6" key="1">
    <citation type="submission" date="2023-01" db="EMBL/GenBank/DDBJ databases">
        <title>Metagenome sequencing of chrysophaentin producing Chrysophaeum taylorii.</title>
        <authorList>
            <person name="Davison J."/>
            <person name="Bewley C."/>
        </authorList>
    </citation>
    <scope>NUCLEOTIDE SEQUENCE</scope>
    <source>
        <strain evidence="6">NIES-1699</strain>
    </source>
</reference>
<keyword evidence="7" id="KW-1185">Reference proteome</keyword>
<gene>
    <name evidence="6" type="ORF">CTAYLR_004980</name>
</gene>
<dbReference type="InterPro" id="IPR011611">
    <property type="entry name" value="PfkB_dom"/>
</dbReference>
<evidence type="ECO:0000256" key="1">
    <source>
        <dbReference type="ARBA" id="ARBA00010688"/>
    </source>
</evidence>
<keyword evidence="3 4" id="KW-0418">Kinase</keyword>
<dbReference type="GO" id="GO:0005829">
    <property type="term" value="C:cytosol"/>
    <property type="evidence" value="ECO:0007669"/>
    <property type="project" value="TreeGrafter"/>
</dbReference>
<dbReference type="InterPro" id="IPR002139">
    <property type="entry name" value="Ribo/fructo_kinase"/>
</dbReference>
<protein>
    <recommendedName>
        <fullName evidence="5">Carbohydrate kinase PfkB domain-containing protein</fullName>
    </recommendedName>
</protein>
<sequence length="283" mass="28581">MVAKVGRDEFGAGMVDNFGAKNVGHAHVTAADAPTGCALITVGEAENTIVIVPGANAELKTTDVEAARDILDSADVVLCQMEVPCEASLRAFELAPRALKVLNAAPIPAAGVPAELVEAADLVCPNEVELAVLTGKDTSDVAAAAKAARQLARGKVVLATLGSNGALLVDGGIAVHVPAVDITAVDTTGAGDSFLGAFAAFVAAGANLLEATRDATAVAAYSVQRPGTQPAYPTLDDLPAKPAFLGPAEAPAWPPLEATATTTTTARAEFLVLRQDGSCRPPL</sequence>
<dbReference type="PANTHER" id="PTHR10584">
    <property type="entry name" value="SUGAR KINASE"/>
    <property type="match status" value="1"/>
</dbReference>
<evidence type="ECO:0000259" key="5">
    <source>
        <dbReference type="Pfam" id="PF00294"/>
    </source>
</evidence>
<dbReference type="AlphaFoldDB" id="A0AAD7UPF0"/>
<name>A0AAD7UPF0_9STRA</name>
<dbReference type="InterPro" id="IPR029056">
    <property type="entry name" value="Ribokinase-like"/>
</dbReference>
<dbReference type="GO" id="GO:0006796">
    <property type="term" value="P:phosphate-containing compound metabolic process"/>
    <property type="evidence" value="ECO:0007669"/>
    <property type="project" value="UniProtKB-ARBA"/>
</dbReference>
<evidence type="ECO:0000313" key="7">
    <source>
        <dbReference type="Proteomes" id="UP001230188"/>
    </source>
</evidence>
<comment type="similarity">
    <text evidence="1 4">Belongs to the carbohydrate kinase PfkB family.</text>
</comment>
<dbReference type="PRINTS" id="PR00990">
    <property type="entry name" value="RIBOKINASE"/>
</dbReference>
<evidence type="ECO:0000256" key="4">
    <source>
        <dbReference type="RuleBase" id="RU003704"/>
    </source>
</evidence>
<comment type="caution">
    <text evidence="6">The sequence shown here is derived from an EMBL/GenBank/DDBJ whole genome shotgun (WGS) entry which is preliminary data.</text>
</comment>